<sequence length="157" mass="18024">MEHIVEKFYTALSNCDGPTMISCYHKDIVFEDPAFGTLKGERAKAMWLMLCESQNGKGFNVEFSAIKANDKSGSAHWEAIYNFSKTGRKVHNKIDAKFEFKDGLIIKHTDKFNLHKWAKQAMGIKGFFFGGMTFFKNKLQSQTNYTLDKYIKNKKAI</sequence>
<dbReference type="RefSeq" id="WP_334466503.1">
    <property type="nucleotide sequence ID" value="NZ_BAABCB010000018.1"/>
</dbReference>
<accession>A0ABP8CWA1</accession>
<organism evidence="2 3">
    <name type="scientific">Winogradskyella damuponensis</name>
    <dbReference type="NCBI Taxonomy" id="943939"/>
    <lineage>
        <taxon>Bacteria</taxon>
        <taxon>Pseudomonadati</taxon>
        <taxon>Bacteroidota</taxon>
        <taxon>Flavobacteriia</taxon>
        <taxon>Flavobacteriales</taxon>
        <taxon>Flavobacteriaceae</taxon>
        <taxon>Winogradskyella</taxon>
    </lineage>
</organism>
<evidence type="ECO:0000313" key="2">
    <source>
        <dbReference type="EMBL" id="GAA4244022.1"/>
    </source>
</evidence>
<gene>
    <name evidence="2" type="ORF">GCM10022292_20980</name>
</gene>
<dbReference type="Pfam" id="PF12680">
    <property type="entry name" value="SnoaL_2"/>
    <property type="match status" value="1"/>
</dbReference>
<dbReference type="InterPro" id="IPR037401">
    <property type="entry name" value="SnoaL-like"/>
</dbReference>
<dbReference type="Gene3D" id="3.10.450.50">
    <property type="match status" value="1"/>
</dbReference>
<feature type="domain" description="SnoaL-like" evidence="1">
    <location>
        <begin position="5"/>
        <end position="108"/>
    </location>
</feature>
<protein>
    <submittedName>
        <fullName evidence="2">Nuclear transport factor 2 family protein</fullName>
    </submittedName>
</protein>
<dbReference type="Proteomes" id="UP001501682">
    <property type="component" value="Unassembled WGS sequence"/>
</dbReference>
<dbReference type="SUPFAM" id="SSF54427">
    <property type="entry name" value="NTF2-like"/>
    <property type="match status" value="1"/>
</dbReference>
<comment type="caution">
    <text evidence="2">The sequence shown here is derived from an EMBL/GenBank/DDBJ whole genome shotgun (WGS) entry which is preliminary data.</text>
</comment>
<name>A0ABP8CWA1_9FLAO</name>
<dbReference type="EMBL" id="BAABCB010000018">
    <property type="protein sequence ID" value="GAA4244022.1"/>
    <property type="molecule type" value="Genomic_DNA"/>
</dbReference>
<dbReference type="InterPro" id="IPR032710">
    <property type="entry name" value="NTF2-like_dom_sf"/>
</dbReference>
<reference evidence="3" key="1">
    <citation type="journal article" date="2019" name="Int. J. Syst. Evol. Microbiol.">
        <title>The Global Catalogue of Microorganisms (GCM) 10K type strain sequencing project: providing services to taxonomists for standard genome sequencing and annotation.</title>
        <authorList>
            <consortium name="The Broad Institute Genomics Platform"/>
            <consortium name="The Broad Institute Genome Sequencing Center for Infectious Disease"/>
            <person name="Wu L."/>
            <person name="Ma J."/>
        </authorList>
    </citation>
    <scope>NUCLEOTIDE SEQUENCE [LARGE SCALE GENOMIC DNA]</scope>
    <source>
        <strain evidence="3">JCM 17633</strain>
    </source>
</reference>
<keyword evidence="3" id="KW-1185">Reference proteome</keyword>
<evidence type="ECO:0000313" key="3">
    <source>
        <dbReference type="Proteomes" id="UP001501682"/>
    </source>
</evidence>
<evidence type="ECO:0000259" key="1">
    <source>
        <dbReference type="Pfam" id="PF12680"/>
    </source>
</evidence>
<proteinExistence type="predicted"/>